<organism evidence="2 3">
    <name type="scientific">Myotis davidii</name>
    <name type="common">David's myotis</name>
    <dbReference type="NCBI Taxonomy" id="225400"/>
    <lineage>
        <taxon>Eukaryota</taxon>
        <taxon>Metazoa</taxon>
        <taxon>Chordata</taxon>
        <taxon>Craniata</taxon>
        <taxon>Vertebrata</taxon>
        <taxon>Euteleostomi</taxon>
        <taxon>Mammalia</taxon>
        <taxon>Eutheria</taxon>
        <taxon>Laurasiatheria</taxon>
        <taxon>Chiroptera</taxon>
        <taxon>Yangochiroptera</taxon>
        <taxon>Vespertilionidae</taxon>
        <taxon>Myotis</taxon>
    </lineage>
</organism>
<keyword evidence="3" id="KW-1185">Reference proteome</keyword>
<sequence length="69" mass="6795">MGASGASGISGCEQQLLALIAPEASPSLPAPEERLGQQPPLAPADSAKLDLCWVPAAGASSSSGTDCRC</sequence>
<protein>
    <submittedName>
        <fullName evidence="2">Uncharacterized protein</fullName>
    </submittedName>
</protein>
<evidence type="ECO:0000256" key="1">
    <source>
        <dbReference type="SAM" id="MobiDB-lite"/>
    </source>
</evidence>
<proteinExistence type="predicted"/>
<dbReference type="AlphaFoldDB" id="L5M3A4"/>
<reference evidence="3" key="1">
    <citation type="journal article" date="2013" name="Science">
        <title>Comparative analysis of bat genomes provides insight into the evolution of flight and immunity.</title>
        <authorList>
            <person name="Zhang G."/>
            <person name="Cowled C."/>
            <person name="Shi Z."/>
            <person name="Huang Z."/>
            <person name="Bishop-Lilly K.A."/>
            <person name="Fang X."/>
            <person name="Wynne J.W."/>
            <person name="Xiong Z."/>
            <person name="Baker M.L."/>
            <person name="Zhao W."/>
            <person name="Tachedjian M."/>
            <person name="Zhu Y."/>
            <person name="Zhou P."/>
            <person name="Jiang X."/>
            <person name="Ng J."/>
            <person name="Yang L."/>
            <person name="Wu L."/>
            <person name="Xiao J."/>
            <person name="Feng Y."/>
            <person name="Chen Y."/>
            <person name="Sun X."/>
            <person name="Zhang Y."/>
            <person name="Marsh G.A."/>
            <person name="Crameri G."/>
            <person name="Broder C.C."/>
            <person name="Frey K.G."/>
            <person name="Wang L.F."/>
            <person name="Wang J."/>
        </authorList>
    </citation>
    <scope>NUCLEOTIDE SEQUENCE [LARGE SCALE GENOMIC DNA]</scope>
</reference>
<accession>L5M3A4</accession>
<dbReference type="EMBL" id="KB105633">
    <property type="protein sequence ID" value="ELK32193.1"/>
    <property type="molecule type" value="Genomic_DNA"/>
</dbReference>
<dbReference type="Proteomes" id="UP000010556">
    <property type="component" value="Unassembled WGS sequence"/>
</dbReference>
<gene>
    <name evidence="2" type="ORF">MDA_GLEAN10009500</name>
</gene>
<feature type="region of interest" description="Disordered" evidence="1">
    <location>
        <begin position="23"/>
        <end position="42"/>
    </location>
</feature>
<name>L5M3A4_MYODS</name>
<evidence type="ECO:0000313" key="2">
    <source>
        <dbReference type="EMBL" id="ELK32193.1"/>
    </source>
</evidence>
<evidence type="ECO:0000313" key="3">
    <source>
        <dbReference type="Proteomes" id="UP000010556"/>
    </source>
</evidence>